<dbReference type="eggNOG" id="COG1171">
    <property type="taxonomic scope" value="Bacteria"/>
</dbReference>
<proteinExistence type="inferred from homology"/>
<dbReference type="InterPro" id="IPR036052">
    <property type="entry name" value="TrpB-like_PALP_sf"/>
</dbReference>
<evidence type="ECO:0000256" key="6">
    <source>
        <dbReference type="ARBA" id="ARBA00023239"/>
    </source>
</evidence>
<dbReference type="InterPro" id="IPR005789">
    <property type="entry name" value="Thr_deHydtase_catblc"/>
</dbReference>
<dbReference type="PANTHER" id="PTHR48078:SF6">
    <property type="entry name" value="L-THREONINE DEHYDRATASE CATABOLIC TDCB"/>
    <property type="match status" value="1"/>
</dbReference>
<comment type="cofactor">
    <cofactor evidence="2">
        <name>pyridoxal 5'-phosphate</name>
        <dbReference type="ChEBI" id="CHEBI:597326"/>
    </cofactor>
</comment>
<dbReference type="InterPro" id="IPR050147">
    <property type="entry name" value="Ser/Thr_Dehydratase"/>
</dbReference>
<evidence type="ECO:0000313" key="11">
    <source>
        <dbReference type="Proteomes" id="UP000001219"/>
    </source>
</evidence>
<dbReference type="FunFam" id="3.40.50.1100:FF:000007">
    <property type="entry name" value="L-threonine dehydratase catabolic TdcB"/>
    <property type="match status" value="1"/>
</dbReference>
<evidence type="ECO:0000256" key="5">
    <source>
        <dbReference type="ARBA" id="ARBA00022898"/>
    </source>
</evidence>
<dbReference type="GO" id="GO:0004794">
    <property type="term" value="F:threonine deaminase activity"/>
    <property type="evidence" value="ECO:0007669"/>
    <property type="project" value="UniProtKB-EC"/>
</dbReference>
<dbReference type="HOGENOM" id="CLU_021152_4_1_11"/>
<dbReference type="CDD" id="cd01562">
    <property type="entry name" value="Thr-dehyd"/>
    <property type="match status" value="1"/>
</dbReference>
<evidence type="ECO:0000256" key="8">
    <source>
        <dbReference type="ARBA" id="ARBA00031427"/>
    </source>
</evidence>
<dbReference type="PROSITE" id="PS51671">
    <property type="entry name" value="ACT"/>
    <property type="match status" value="1"/>
</dbReference>
<dbReference type="InterPro" id="IPR044561">
    <property type="entry name" value="ACT_ThrD-II-like"/>
</dbReference>
<dbReference type="InterPro" id="IPR001926">
    <property type="entry name" value="TrpB-like_PALP"/>
</dbReference>
<evidence type="ECO:0000259" key="9">
    <source>
        <dbReference type="PROSITE" id="PS51671"/>
    </source>
</evidence>
<dbReference type="SUPFAM" id="SSF53686">
    <property type="entry name" value="Tryptophan synthase beta subunit-like PLP-dependent enzymes"/>
    <property type="match status" value="1"/>
</dbReference>
<sequence length="400" mass="41979">MLLTPTDIDAATEALAPVMRRTPMVASRVLSERTGCEVWLKCENLQRTGSFKPRGAYLRISRLSDDERAHGVVAASAGNHAQGVAWSASELGIPARVYMPTGASLPKIVATKAYGAEVVLEGSTVDEALIAAQRHAEETGAVLIHPFDHPDIVAGQSTVGVEILEQMPDVSAVIVPLGGGGLLAGVATAIKQRRPEVRVIGVQAATAAAWPRSLAENRPVAAESMNTMADGIAVARPGMVPFEHVVSYVDDVVTVAEDLLSTALLLMLERAKLVVEPAGAAGVAAMMAGELTDLTGPVCVVVSGGNIDPLLLTHVSTHGLAAAGRYLTVTATISDRPGGLIALLELLRDAGASVLDVVHSRVVDDLYLDEVQVTVSVETRGPEHQRELREMLAEAGFLRD</sequence>
<evidence type="ECO:0000256" key="4">
    <source>
        <dbReference type="ARBA" id="ARBA00012096"/>
    </source>
</evidence>
<dbReference type="Proteomes" id="UP000001219">
    <property type="component" value="Chromosome"/>
</dbReference>
<dbReference type="Pfam" id="PF00291">
    <property type="entry name" value="PALP"/>
    <property type="match status" value="1"/>
</dbReference>
<dbReference type="PANTHER" id="PTHR48078">
    <property type="entry name" value="THREONINE DEHYDRATASE, MITOCHONDRIAL-RELATED"/>
    <property type="match status" value="1"/>
</dbReference>
<dbReference type="NCBIfam" id="TIGR01127">
    <property type="entry name" value="ilvA_1Cterm"/>
    <property type="match status" value="1"/>
</dbReference>
<feature type="domain" description="ACT" evidence="9">
    <location>
        <begin position="328"/>
        <end position="400"/>
    </location>
</feature>
<evidence type="ECO:0000256" key="3">
    <source>
        <dbReference type="ARBA" id="ARBA00010869"/>
    </source>
</evidence>
<dbReference type="CDD" id="cd04886">
    <property type="entry name" value="ACT_ThrD-II-like"/>
    <property type="match status" value="1"/>
</dbReference>
<dbReference type="STRING" id="526226.Gbro_1619"/>
<protein>
    <recommendedName>
        <fullName evidence="4">threonine ammonia-lyase</fullName>
        <ecNumber evidence="4">4.3.1.19</ecNumber>
    </recommendedName>
    <alternativeName>
        <fullName evidence="8">Threonine deaminase</fullName>
    </alternativeName>
</protein>
<reference evidence="10 11" key="2">
    <citation type="journal article" date="2010" name="Stand. Genomic Sci.">
        <title>Complete genome sequence of Gordonia bronchialis type strain (3410).</title>
        <authorList>
            <person name="Ivanova N."/>
            <person name="Sikorski J."/>
            <person name="Jando M."/>
            <person name="Lapidus A."/>
            <person name="Nolan M."/>
            <person name="Lucas S."/>
            <person name="Del Rio T.G."/>
            <person name="Tice H."/>
            <person name="Copeland A."/>
            <person name="Cheng J.F."/>
            <person name="Chen F."/>
            <person name="Bruce D."/>
            <person name="Goodwin L."/>
            <person name="Pitluck S."/>
            <person name="Mavromatis K."/>
            <person name="Ovchinnikova G."/>
            <person name="Pati A."/>
            <person name="Chen A."/>
            <person name="Palaniappan K."/>
            <person name="Land M."/>
            <person name="Hauser L."/>
            <person name="Chang Y.J."/>
            <person name="Jeffries C.D."/>
            <person name="Chain P."/>
            <person name="Saunders E."/>
            <person name="Han C."/>
            <person name="Detter J.C."/>
            <person name="Brettin T."/>
            <person name="Rohde M."/>
            <person name="Goker M."/>
            <person name="Bristow J."/>
            <person name="Eisen J.A."/>
            <person name="Markowitz V."/>
            <person name="Hugenholtz P."/>
            <person name="Klenk H.P."/>
            <person name="Kyrpides N.C."/>
        </authorList>
    </citation>
    <scope>NUCLEOTIDE SEQUENCE [LARGE SCALE GENOMIC DNA]</scope>
    <source>
        <strain evidence="11">ATCC 25592 / DSM 43247 / BCRC 13721 / JCM 3198 / KCTC 3076 / NBRC 16047 / NCTC 10667</strain>
    </source>
</reference>
<dbReference type="KEGG" id="gbr:Gbro_1619"/>
<dbReference type="GO" id="GO:0006567">
    <property type="term" value="P:L-threonine catabolic process"/>
    <property type="evidence" value="ECO:0007669"/>
    <property type="project" value="InterPro"/>
</dbReference>
<dbReference type="EC" id="4.3.1.19" evidence="4"/>
<evidence type="ECO:0000256" key="7">
    <source>
        <dbReference type="ARBA" id="ARBA00025527"/>
    </source>
</evidence>
<dbReference type="GO" id="GO:0006565">
    <property type="term" value="P:L-serine catabolic process"/>
    <property type="evidence" value="ECO:0007669"/>
    <property type="project" value="TreeGrafter"/>
</dbReference>
<comment type="function">
    <text evidence="7">Catalyzes the anaerobic formation of alpha-ketobutyrate and ammonia from threonine in a two-step reaction. The first step involved a dehydration of threonine and a production of enamine intermediates (aminocrotonate), which tautomerizes to its imine form (iminobutyrate). Both intermediates are unstable and short-lived. The second step is the nonenzymatic hydrolysis of the enamine/imine intermediates to form 2-ketobutyrate and free ammonia. In the low water environment of the cell, the second step is accelerated by RidA.</text>
</comment>
<evidence type="ECO:0000256" key="2">
    <source>
        <dbReference type="ARBA" id="ARBA00001933"/>
    </source>
</evidence>
<gene>
    <name evidence="10" type="ordered locus">Gbro_1619</name>
</gene>
<organism evidence="10 11">
    <name type="scientific">Gordonia bronchialis (strain ATCC 25592 / DSM 43247 / BCRC 13721 / JCM 3198 / KCTC 3076 / NBRC 16047 / NCTC 10667)</name>
    <name type="common">Rhodococcus bronchialis</name>
    <dbReference type="NCBI Taxonomy" id="526226"/>
    <lineage>
        <taxon>Bacteria</taxon>
        <taxon>Bacillati</taxon>
        <taxon>Actinomycetota</taxon>
        <taxon>Actinomycetes</taxon>
        <taxon>Mycobacteriales</taxon>
        <taxon>Gordoniaceae</taxon>
        <taxon>Gordonia</taxon>
    </lineage>
</organism>
<dbReference type="GO" id="GO:0009097">
    <property type="term" value="P:isoleucine biosynthetic process"/>
    <property type="evidence" value="ECO:0007669"/>
    <property type="project" value="TreeGrafter"/>
</dbReference>
<dbReference type="OrthoDB" id="9811476at2"/>
<keyword evidence="6" id="KW-0456">Lyase</keyword>
<dbReference type="AlphaFoldDB" id="D0L7M7"/>
<comment type="catalytic activity">
    <reaction evidence="1">
        <text>L-threonine = 2-oxobutanoate + NH4(+)</text>
        <dbReference type="Rhea" id="RHEA:22108"/>
        <dbReference type="ChEBI" id="CHEBI:16763"/>
        <dbReference type="ChEBI" id="CHEBI:28938"/>
        <dbReference type="ChEBI" id="CHEBI:57926"/>
        <dbReference type="EC" id="4.3.1.19"/>
    </reaction>
</comment>
<keyword evidence="5" id="KW-0663">Pyridoxal phosphate</keyword>
<accession>D0L7M7</accession>
<dbReference type="InterPro" id="IPR002912">
    <property type="entry name" value="ACT_dom"/>
</dbReference>
<comment type="similarity">
    <text evidence="3">Belongs to the serine/threonine dehydratase family.</text>
</comment>
<evidence type="ECO:0000256" key="1">
    <source>
        <dbReference type="ARBA" id="ARBA00001274"/>
    </source>
</evidence>
<reference evidence="11" key="1">
    <citation type="submission" date="2009-10" db="EMBL/GenBank/DDBJ databases">
        <title>The complete chromosome of Gordonia bronchialis DSM 43247.</title>
        <authorList>
            <consortium name="US DOE Joint Genome Institute (JGI-PGF)"/>
            <person name="Lucas S."/>
            <person name="Copeland A."/>
            <person name="Lapidus A."/>
            <person name="Glavina del Rio T."/>
            <person name="Dalin E."/>
            <person name="Tice H."/>
            <person name="Bruce D."/>
            <person name="Goodwin L."/>
            <person name="Pitluck S."/>
            <person name="Kyrpides N."/>
            <person name="Mavromatis K."/>
            <person name="Ivanova N."/>
            <person name="Ovchinnikova G."/>
            <person name="Saunders E."/>
            <person name="Brettin T."/>
            <person name="Detter J.C."/>
            <person name="Han C."/>
            <person name="Larimer F."/>
            <person name="Land M."/>
            <person name="Hauser L."/>
            <person name="Markowitz V."/>
            <person name="Cheng J.-F."/>
            <person name="Hugenholtz P."/>
            <person name="Woyke T."/>
            <person name="Wu D."/>
            <person name="Jando M."/>
            <person name="Schneider S."/>
            <person name="Goeker M."/>
            <person name="Klenk H.-P."/>
            <person name="Eisen J.A."/>
        </authorList>
    </citation>
    <scope>NUCLEOTIDE SEQUENCE [LARGE SCALE GENOMIC DNA]</scope>
    <source>
        <strain evidence="11">ATCC 25592 / DSM 43247 / BCRC 13721 / JCM 3198 / KCTC 3076 / NBRC 16047 / NCTC 10667</strain>
    </source>
</reference>
<evidence type="ECO:0000313" key="10">
    <source>
        <dbReference type="EMBL" id="ACY20890.1"/>
    </source>
</evidence>
<dbReference type="RefSeq" id="WP_012833458.1">
    <property type="nucleotide sequence ID" value="NC_013441.1"/>
</dbReference>
<dbReference type="GO" id="GO:0003941">
    <property type="term" value="F:L-serine ammonia-lyase activity"/>
    <property type="evidence" value="ECO:0007669"/>
    <property type="project" value="TreeGrafter"/>
</dbReference>
<dbReference type="EMBL" id="CP001802">
    <property type="protein sequence ID" value="ACY20890.1"/>
    <property type="molecule type" value="Genomic_DNA"/>
</dbReference>
<keyword evidence="11" id="KW-1185">Reference proteome</keyword>
<dbReference type="Gene3D" id="3.40.50.1100">
    <property type="match status" value="2"/>
</dbReference>
<name>D0L7M7_GORB4</name>
<dbReference type="FunFam" id="3.40.50.1100:FF:000005">
    <property type="entry name" value="Threonine dehydratase catabolic"/>
    <property type="match status" value="1"/>
</dbReference>